<protein>
    <recommendedName>
        <fullName evidence="4">Secreted peptide</fullName>
    </recommendedName>
</protein>
<feature type="signal peptide" evidence="1">
    <location>
        <begin position="1"/>
        <end position="19"/>
    </location>
</feature>
<keyword evidence="1" id="KW-0732">Signal</keyword>
<reference evidence="2 3" key="1">
    <citation type="journal article" date="2018" name="Front. Plant Sci.">
        <title>Red Clover (Trifolium pratense) and Zigzag Clover (T. medium) - A Picture of Genomic Similarities and Differences.</title>
        <authorList>
            <person name="Dluhosova J."/>
            <person name="Istvanek J."/>
            <person name="Nedelnik J."/>
            <person name="Repkova J."/>
        </authorList>
    </citation>
    <scope>NUCLEOTIDE SEQUENCE [LARGE SCALE GENOMIC DNA]</scope>
    <source>
        <strain evidence="3">cv. 10/8</strain>
        <tissue evidence="2">Leaf</tissue>
    </source>
</reference>
<organism evidence="2 3">
    <name type="scientific">Trifolium medium</name>
    <dbReference type="NCBI Taxonomy" id="97028"/>
    <lineage>
        <taxon>Eukaryota</taxon>
        <taxon>Viridiplantae</taxon>
        <taxon>Streptophyta</taxon>
        <taxon>Embryophyta</taxon>
        <taxon>Tracheophyta</taxon>
        <taxon>Spermatophyta</taxon>
        <taxon>Magnoliopsida</taxon>
        <taxon>eudicotyledons</taxon>
        <taxon>Gunneridae</taxon>
        <taxon>Pentapetalae</taxon>
        <taxon>rosids</taxon>
        <taxon>fabids</taxon>
        <taxon>Fabales</taxon>
        <taxon>Fabaceae</taxon>
        <taxon>Papilionoideae</taxon>
        <taxon>50 kb inversion clade</taxon>
        <taxon>NPAAA clade</taxon>
        <taxon>Hologalegina</taxon>
        <taxon>IRL clade</taxon>
        <taxon>Trifolieae</taxon>
        <taxon>Trifolium</taxon>
    </lineage>
</organism>
<dbReference type="Proteomes" id="UP000265520">
    <property type="component" value="Unassembled WGS sequence"/>
</dbReference>
<evidence type="ECO:0000313" key="2">
    <source>
        <dbReference type="EMBL" id="MCI02721.1"/>
    </source>
</evidence>
<dbReference type="AlphaFoldDB" id="A0A392NSA7"/>
<accession>A0A392NSA7</accession>
<keyword evidence="3" id="KW-1185">Reference proteome</keyword>
<gene>
    <name evidence="2" type="ORF">A2U01_0023755</name>
</gene>
<evidence type="ECO:0008006" key="4">
    <source>
        <dbReference type="Google" id="ProtNLM"/>
    </source>
</evidence>
<comment type="caution">
    <text evidence="2">The sequence shown here is derived from an EMBL/GenBank/DDBJ whole genome shotgun (WGS) entry which is preliminary data.</text>
</comment>
<feature type="chain" id="PRO_5017356629" description="Secreted peptide" evidence="1">
    <location>
        <begin position="20"/>
        <end position="71"/>
    </location>
</feature>
<sequence length="71" mass="7856">MLMMLLVILLAATTPEAAGGTDTDLCGIWYYQCYYINIALSCRCSKTIALIISRIPSTSPLPVFIRIPLFL</sequence>
<name>A0A392NSA7_9FABA</name>
<dbReference type="EMBL" id="LXQA010049990">
    <property type="protein sequence ID" value="MCI02721.1"/>
    <property type="molecule type" value="Genomic_DNA"/>
</dbReference>
<evidence type="ECO:0000313" key="3">
    <source>
        <dbReference type="Proteomes" id="UP000265520"/>
    </source>
</evidence>
<proteinExistence type="predicted"/>
<evidence type="ECO:0000256" key="1">
    <source>
        <dbReference type="SAM" id="SignalP"/>
    </source>
</evidence>